<name>C9LWL0_SELS3</name>
<proteinExistence type="predicted"/>
<sequence>MEENHRENFCLPVIYCSMLVRAEEREKKKHGGVRHAFSLWFCICQQKLDIKISICNCTCSCRAIPEMEKIG</sequence>
<protein>
    <submittedName>
        <fullName evidence="1">Uncharacterized protein</fullName>
    </submittedName>
</protein>
<gene>
    <name evidence="1" type="ORF">SELSPUOL_01865</name>
</gene>
<comment type="caution">
    <text evidence="1">The sequence shown here is derived from an EMBL/GenBank/DDBJ whole genome shotgun (WGS) entry which is preliminary data.</text>
</comment>
<dbReference type="Proteomes" id="UP000003505">
    <property type="component" value="Unassembled WGS sequence"/>
</dbReference>
<dbReference type="EMBL" id="ACKP02000044">
    <property type="protein sequence ID" value="EEX76758.1"/>
    <property type="molecule type" value="Genomic_DNA"/>
</dbReference>
<reference evidence="1 2" key="1">
    <citation type="submission" date="2009-09" db="EMBL/GenBank/DDBJ databases">
        <authorList>
            <person name="Weinstock G."/>
            <person name="Sodergren E."/>
            <person name="Clifton S."/>
            <person name="Fulton L."/>
            <person name="Fulton B."/>
            <person name="Courtney L."/>
            <person name="Fronick C."/>
            <person name="Harrison M."/>
            <person name="Strong C."/>
            <person name="Farmer C."/>
            <person name="Delahaunty K."/>
            <person name="Markovic C."/>
            <person name="Hall O."/>
            <person name="Minx P."/>
            <person name="Tomlinson C."/>
            <person name="Mitreva M."/>
            <person name="Nelson J."/>
            <person name="Hou S."/>
            <person name="Wollam A."/>
            <person name="Pepin K.H."/>
            <person name="Johnson M."/>
            <person name="Bhonagiri V."/>
            <person name="Nash W.E."/>
            <person name="Warren W."/>
            <person name="Chinwalla A."/>
            <person name="Mardis E.R."/>
            <person name="Wilson R.K."/>
        </authorList>
    </citation>
    <scope>NUCLEOTIDE SEQUENCE [LARGE SCALE GENOMIC DNA]</scope>
    <source>
        <strain evidence="2">ATCC 35185 / DSM 20758 / VPI D19B-28</strain>
    </source>
</reference>
<organism evidence="1 2">
    <name type="scientific">Selenomonas sputigena (strain ATCC 35185 / DSM 20758 / CCUG 44933 / VPI D19B-28)</name>
    <dbReference type="NCBI Taxonomy" id="546271"/>
    <lineage>
        <taxon>Bacteria</taxon>
        <taxon>Bacillati</taxon>
        <taxon>Bacillota</taxon>
        <taxon>Negativicutes</taxon>
        <taxon>Selenomonadales</taxon>
        <taxon>Selenomonadaceae</taxon>
        <taxon>Selenomonas</taxon>
    </lineage>
</organism>
<dbReference type="AlphaFoldDB" id="C9LWL0"/>
<evidence type="ECO:0000313" key="2">
    <source>
        <dbReference type="Proteomes" id="UP000003505"/>
    </source>
</evidence>
<evidence type="ECO:0000313" key="1">
    <source>
        <dbReference type="EMBL" id="EEX76758.1"/>
    </source>
</evidence>
<accession>C9LWL0</accession>